<protein>
    <recommendedName>
        <fullName evidence="5">C-x8-C-x5-C-x3-H type zinc finger protein</fullName>
    </recommendedName>
</protein>
<gene>
    <name evidence="3" type="ORF">BJY01DRAFT_230051</name>
</gene>
<evidence type="ECO:0000259" key="1">
    <source>
        <dbReference type="Pfam" id="PF25540"/>
    </source>
</evidence>
<dbReference type="Pfam" id="PF25540">
    <property type="entry name" value="DUF7923"/>
    <property type="match status" value="1"/>
</dbReference>
<dbReference type="EMBL" id="JBFXLU010000471">
    <property type="protein sequence ID" value="KAL2825856.1"/>
    <property type="molecule type" value="Genomic_DNA"/>
</dbReference>
<dbReference type="PANTHER" id="PTHR37543">
    <property type="entry name" value="CCCH ZINC FINGER DNA BINDING PROTEIN (AFU_ORTHOLOGUE AFUA_5G12760)"/>
    <property type="match status" value="1"/>
</dbReference>
<comment type="caution">
    <text evidence="3">The sequence shown here is derived from an EMBL/GenBank/DDBJ whole genome shotgun (WGS) entry which is preliminary data.</text>
</comment>
<reference evidence="3 4" key="1">
    <citation type="submission" date="2024-07" db="EMBL/GenBank/DDBJ databases">
        <title>Section-level genome sequencing and comparative genomics of Aspergillus sections Usti and Cavernicolus.</title>
        <authorList>
            <consortium name="Lawrence Berkeley National Laboratory"/>
            <person name="Nybo J.L."/>
            <person name="Vesth T.C."/>
            <person name="Theobald S."/>
            <person name="Frisvad J.C."/>
            <person name="Larsen T.O."/>
            <person name="Kjaerboelling I."/>
            <person name="Rothschild-Mancinelli K."/>
            <person name="Lyhne E.K."/>
            <person name="Kogle M.E."/>
            <person name="Barry K."/>
            <person name="Clum A."/>
            <person name="Na H."/>
            <person name="Ledsgaard L."/>
            <person name="Lin J."/>
            <person name="Lipzen A."/>
            <person name="Kuo A."/>
            <person name="Riley R."/>
            <person name="Mondo S."/>
            <person name="Labutti K."/>
            <person name="Haridas S."/>
            <person name="Pangalinan J."/>
            <person name="Salamov A.A."/>
            <person name="Simmons B.A."/>
            <person name="Magnuson J.K."/>
            <person name="Chen J."/>
            <person name="Drula E."/>
            <person name="Henrissat B."/>
            <person name="Wiebenga A."/>
            <person name="Lubbers R.J."/>
            <person name="Gomes A.C."/>
            <person name="Makela M.R."/>
            <person name="Stajich J."/>
            <person name="Grigoriev I.V."/>
            <person name="Mortensen U.H."/>
            <person name="De Vries R.P."/>
            <person name="Baker S.E."/>
            <person name="Andersen M.R."/>
        </authorList>
    </citation>
    <scope>NUCLEOTIDE SEQUENCE [LARGE SCALE GENOMIC DNA]</scope>
    <source>
        <strain evidence="3 4">CBS 123904</strain>
    </source>
</reference>
<organism evidence="3 4">
    <name type="scientific">Aspergillus pseudoustus</name>
    <dbReference type="NCBI Taxonomy" id="1810923"/>
    <lineage>
        <taxon>Eukaryota</taxon>
        <taxon>Fungi</taxon>
        <taxon>Dikarya</taxon>
        <taxon>Ascomycota</taxon>
        <taxon>Pezizomycotina</taxon>
        <taxon>Eurotiomycetes</taxon>
        <taxon>Eurotiomycetidae</taxon>
        <taxon>Eurotiales</taxon>
        <taxon>Aspergillaceae</taxon>
        <taxon>Aspergillus</taxon>
        <taxon>Aspergillus subgen. Nidulantes</taxon>
    </lineage>
</organism>
<evidence type="ECO:0000313" key="4">
    <source>
        <dbReference type="Proteomes" id="UP001610446"/>
    </source>
</evidence>
<keyword evidence="4" id="KW-1185">Reference proteome</keyword>
<evidence type="ECO:0008006" key="5">
    <source>
        <dbReference type="Google" id="ProtNLM"/>
    </source>
</evidence>
<dbReference type="InterPro" id="IPR057654">
    <property type="entry name" value="Znf-CCCH_tandem"/>
</dbReference>
<proteinExistence type="predicted"/>
<dbReference type="Pfam" id="PF25543">
    <property type="entry name" value="zf-CCCH_tandem"/>
    <property type="match status" value="1"/>
</dbReference>
<feature type="domain" description="DUF7923" evidence="1">
    <location>
        <begin position="76"/>
        <end position="255"/>
    </location>
</feature>
<dbReference type="InterPro" id="IPR057683">
    <property type="entry name" value="DUF7923"/>
</dbReference>
<sequence>MADIAQLDERYRTLCTAEDNKDSLIKDLLEHLRGFGAKLQIQEQEIDNQKRLVNSFRHENEGYKSKLDSISRDKDRLIYISVLVDGDCMNFEKAFVQNGKEGGHKAARELIQAVEGHVRMISSDVPASAVCKIRVYANVDGLTKAYREAGILSTGQSLDGFIHGFNQADEWCDFVDVGNGKECSDVKLKAAFKHDIYNLHCCRVVFCASTDNGYAHILRQHQESTRISLVEGPPFASEIKHVAARLPTTKFQNIFMTAKLTPEATFPQDVVSPKASRSLTPPTNYAAAARTIPSQSSPGPAIKEPINPIVRATLAVCLNAKGERVDQLLKVSGKESVNNLKARKLCNRFHILDDCSTWDCPHEHGSKLSSQELTDLIYIARSTPCPAGLSCADVNCIAGHCCAFGTSCHYNQLGCCKFDKSMHGVDKFIVQTVDKRQIV</sequence>
<evidence type="ECO:0000313" key="3">
    <source>
        <dbReference type="EMBL" id="KAL2825856.1"/>
    </source>
</evidence>
<evidence type="ECO:0000259" key="2">
    <source>
        <dbReference type="Pfam" id="PF25543"/>
    </source>
</evidence>
<feature type="domain" description="Tandem CCCH zinc finger" evidence="2">
    <location>
        <begin position="376"/>
        <end position="426"/>
    </location>
</feature>
<dbReference type="PANTHER" id="PTHR37543:SF1">
    <property type="entry name" value="CCCH ZINC FINGER DNA BINDING PROTEIN (AFU_ORTHOLOGUE AFUA_5G12760)"/>
    <property type="match status" value="1"/>
</dbReference>
<name>A0ABR4IDP3_9EURO</name>
<dbReference type="Proteomes" id="UP001610446">
    <property type="component" value="Unassembled WGS sequence"/>
</dbReference>
<accession>A0ABR4IDP3</accession>